<sequence length="293" mass="32180">MAAQSTYIEPAGSAFTSELVGELRLDIGRRAGRDIAVSQYSRGALRVFRPHYLDASGQVCYTVINPGGAYLGADRYGIQITVRSGSSLLLTTQSATKIYKTPQGPAEQHMVIDLEDDAVLEYIPDQLIAYRDATYEQDTVVRMGKRASFVMCEVLTPGWSPDGRQFSYDKLRLRTEVLVDGKLAALDNLWIEPAEQAIDSSLYFNEATHVGMLLAVDARIDAAMVAELRELSYQAAAEQRDPVQVGISLTALHGVAVRTLGTSTESANAVLMSVVDYLRARLRGQEPMNLRKN</sequence>
<proteinExistence type="inferred from homology"/>
<keyword evidence="3" id="KW-0963">Cytoplasm</keyword>
<accession>A0A4Y4DH71</accession>
<organism evidence="4 5">
    <name type="scientific">Glutamicibacter uratoxydans</name>
    <name type="common">Arthrobacter uratoxydans</name>
    <dbReference type="NCBI Taxonomy" id="43667"/>
    <lineage>
        <taxon>Bacteria</taxon>
        <taxon>Bacillati</taxon>
        <taxon>Actinomycetota</taxon>
        <taxon>Actinomycetes</taxon>
        <taxon>Micrococcales</taxon>
        <taxon>Micrococcaceae</taxon>
        <taxon>Glutamicibacter</taxon>
    </lineage>
</organism>
<comment type="caution">
    <text evidence="4">The sequence shown here is derived from an EMBL/GenBank/DDBJ whole genome shotgun (WGS) entry which is preliminary data.</text>
</comment>
<evidence type="ECO:0000313" key="4">
    <source>
        <dbReference type="EMBL" id="GED04569.1"/>
    </source>
</evidence>
<dbReference type="PANTHER" id="PTHR33643:SF1">
    <property type="entry name" value="UREASE ACCESSORY PROTEIN D"/>
    <property type="match status" value="1"/>
</dbReference>
<keyword evidence="2 3" id="KW-0143">Chaperone</keyword>
<evidence type="ECO:0000256" key="1">
    <source>
        <dbReference type="ARBA" id="ARBA00007177"/>
    </source>
</evidence>
<dbReference type="HAMAP" id="MF_01384">
    <property type="entry name" value="UreD"/>
    <property type="match status" value="1"/>
</dbReference>
<dbReference type="Proteomes" id="UP000316612">
    <property type="component" value="Unassembled WGS sequence"/>
</dbReference>
<evidence type="ECO:0000256" key="2">
    <source>
        <dbReference type="ARBA" id="ARBA00023186"/>
    </source>
</evidence>
<keyword evidence="3" id="KW-0996">Nickel insertion</keyword>
<gene>
    <name evidence="4" type="primary">ureD1</name>
    <name evidence="3" type="synonym">ureD</name>
    <name evidence="4" type="ORF">AUR04nite_01010</name>
</gene>
<evidence type="ECO:0000313" key="5">
    <source>
        <dbReference type="Proteomes" id="UP000316612"/>
    </source>
</evidence>
<keyword evidence="5" id="KW-1185">Reference proteome</keyword>
<dbReference type="GO" id="GO:0016151">
    <property type="term" value="F:nickel cation binding"/>
    <property type="evidence" value="ECO:0007669"/>
    <property type="project" value="UniProtKB-UniRule"/>
</dbReference>
<dbReference type="EMBL" id="BJNY01000001">
    <property type="protein sequence ID" value="GED04569.1"/>
    <property type="molecule type" value="Genomic_DNA"/>
</dbReference>
<protein>
    <recommendedName>
        <fullName evidence="3">Urease accessory protein UreD</fullName>
    </recommendedName>
</protein>
<comment type="subcellular location">
    <subcellularLocation>
        <location evidence="3">Cytoplasm</location>
    </subcellularLocation>
</comment>
<evidence type="ECO:0000256" key="3">
    <source>
        <dbReference type="HAMAP-Rule" id="MF_01384"/>
    </source>
</evidence>
<dbReference type="GO" id="GO:0005737">
    <property type="term" value="C:cytoplasm"/>
    <property type="evidence" value="ECO:0007669"/>
    <property type="project" value="UniProtKB-SubCell"/>
</dbReference>
<name>A0A4Y4DH71_GLUUR</name>
<comment type="similarity">
    <text evidence="1 3">Belongs to the UreD family.</text>
</comment>
<comment type="function">
    <text evidence="3">Required for maturation of urease via the functional incorporation of the urease nickel metallocenter.</text>
</comment>
<dbReference type="RefSeq" id="WP_246055235.1">
    <property type="nucleotide sequence ID" value="NZ_BAAAJL010000007.1"/>
</dbReference>
<dbReference type="AlphaFoldDB" id="A0A4Y4DH71"/>
<dbReference type="Pfam" id="PF01774">
    <property type="entry name" value="UreD"/>
    <property type="match status" value="1"/>
</dbReference>
<dbReference type="PANTHER" id="PTHR33643">
    <property type="entry name" value="UREASE ACCESSORY PROTEIN D"/>
    <property type="match status" value="1"/>
</dbReference>
<reference evidence="4 5" key="1">
    <citation type="submission" date="2019-06" db="EMBL/GenBank/DDBJ databases">
        <title>Whole genome shotgun sequence of Glutamicibacter uratoxydans NBRC 15515.</title>
        <authorList>
            <person name="Hosoyama A."/>
            <person name="Uohara A."/>
            <person name="Ohji S."/>
            <person name="Ichikawa N."/>
        </authorList>
    </citation>
    <scope>NUCLEOTIDE SEQUENCE [LARGE SCALE GENOMIC DNA]</scope>
    <source>
        <strain evidence="4 5">NBRC 15515</strain>
    </source>
</reference>
<comment type="subunit">
    <text evidence="3">UreD, UreF and UreG form a complex that acts as a GTP-hydrolysis-dependent molecular chaperone, activating the urease apoprotein by helping to assemble the nickel containing metallocenter of UreC. The UreE protein probably delivers the nickel.</text>
</comment>
<dbReference type="InterPro" id="IPR002669">
    <property type="entry name" value="UreD"/>
</dbReference>